<dbReference type="PROSITE" id="PS51975">
    <property type="entry name" value="RNASE_H_2"/>
    <property type="match status" value="1"/>
</dbReference>
<dbReference type="Pfam" id="PF01351">
    <property type="entry name" value="RNase_HII"/>
    <property type="match status" value="1"/>
</dbReference>
<evidence type="ECO:0000256" key="7">
    <source>
        <dbReference type="ARBA" id="ARBA00019179"/>
    </source>
</evidence>
<keyword evidence="19" id="KW-1185">Reference proteome</keyword>
<dbReference type="Proteomes" id="UP000481621">
    <property type="component" value="Unassembled WGS sequence"/>
</dbReference>
<dbReference type="GO" id="GO:0006298">
    <property type="term" value="P:mismatch repair"/>
    <property type="evidence" value="ECO:0007669"/>
    <property type="project" value="TreeGrafter"/>
</dbReference>
<evidence type="ECO:0000259" key="17">
    <source>
        <dbReference type="PROSITE" id="PS51975"/>
    </source>
</evidence>
<dbReference type="NCBIfam" id="NF000595">
    <property type="entry name" value="PRK00015.1-3"/>
    <property type="match status" value="1"/>
</dbReference>
<dbReference type="GO" id="GO:0005737">
    <property type="term" value="C:cytoplasm"/>
    <property type="evidence" value="ECO:0007669"/>
    <property type="project" value="UniProtKB-SubCell"/>
</dbReference>
<keyword evidence="10 14" id="KW-0479">Metal-binding</keyword>
<dbReference type="SUPFAM" id="SSF53098">
    <property type="entry name" value="Ribonuclease H-like"/>
    <property type="match status" value="1"/>
</dbReference>
<name>A0A6B3TNB1_9BACI</name>
<comment type="caution">
    <text evidence="18">The sequence shown here is derived from an EMBL/GenBank/DDBJ whole genome shotgun (WGS) entry which is preliminary data.</text>
</comment>
<keyword evidence="9 14" id="KW-0540">Nuclease</keyword>
<dbReference type="PANTHER" id="PTHR10954">
    <property type="entry name" value="RIBONUCLEASE H2 SUBUNIT A"/>
    <property type="match status" value="1"/>
</dbReference>
<evidence type="ECO:0000256" key="6">
    <source>
        <dbReference type="ARBA" id="ARBA00012180"/>
    </source>
</evidence>
<dbReference type="GO" id="GO:0043137">
    <property type="term" value="P:DNA replication, removal of RNA primer"/>
    <property type="evidence" value="ECO:0007669"/>
    <property type="project" value="TreeGrafter"/>
</dbReference>
<gene>
    <name evidence="14" type="primary">rnhB</name>
    <name evidence="18" type="ORF">G4Z05_02060</name>
</gene>
<dbReference type="GO" id="GO:0032299">
    <property type="term" value="C:ribonuclease H2 complex"/>
    <property type="evidence" value="ECO:0007669"/>
    <property type="project" value="TreeGrafter"/>
</dbReference>
<dbReference type="InterPro" id="IPR024567">
    <property type="entry name" value="RNase_HII/HIII_dom"/>
</dbReference>
<dbReference type="GO" id="GO:0004523">
    <property type="term" value="F:RNA-DNA hybrid ribonuclease activity"/>
    <property type="evidence" value="ECO:0007669"/>
    <property type="project" value="UniProtKB-UniRule"/>
</dbReference>
<dbReference type="RefSeq" id="WP_163250240.1">
    <property type="nucleotide sequence ID" value="NZ_JAAIUV010000002.1"/>
</dbReference>
<comment type="function">
    <text evidence="3 14 16">Endonuclease that specifically degrades the RNA of RNA-DNA hybrids.</text>
</comment>
<evidence type="ECO:0000313" key="18">
    <source>
        <dbReference type="EMBL" id="NEX77671.1"/>
    </source>
</evidence>
<dbReference type="HAMAP" id="MF_00052_B">
    <property type="entry name" value="RNase_HII_B"/>
    <property type="match status" value="1"/>
</dbReference>
<dbReference type="InterPro" id="IPR022898">
    <property type="entry name" value="RNase_HII"/>
</dbReference>
<dbReference type="InterPro" id="IPR012337">
    <property type="entry name" value="RNaseH-like_sf"/>
</dbReference>
<dbReference type="InterPro" id="IPR001352">
    <property type="entry name" value="RNase_HII/HIII"/>
</dbReference>
<keyword evidence="13 14" id="KW-0464">Manganese</keyword>
<comment type="catalytic activity">
    <reaction evidence="1 14 15 16">
        <text>Endonucleolytic cleavage to 5'-phosphomonoester.</text>
        <dbReference type="EC" id="3.1.26.4"/>
    </reaction>
</comment>
<dbReference type="GO" id="GO:0030145">
    <property type="term" value="F:manganese ion binding"/>
    <property type="evidence" value="ECO:0007669"/>
    <property type="project" value="UniProtKB-UniRule"/>
</dbReference>
<evidence type="ECO:0000256" key="12">
    <source>
        <dbReference type="ARBA" id="ARBA00022801"/>
    </source>
</evidence>
<evidence type="ECO:0000313" key="19">
    <source>
        <dbReference type="Proteomes" id="UP000481621"/>
    </source>
</evidence>
<evidence type="ECO:0000256" key="13">
    <source>
        <dbReference type="ARBA" id="ARBA00023211"/>
    </source>
</evidence>
<dbReference type="FunFam" id="3.30.420.10:FF:000006">
    <property type="entry name" value="Ribonuclease HII"/>
    <property type="match status" value="1"/>
</dbReference>
<evidence type="ECO:0000256" key="4">
    <source>
        <dbReference type="ARBA" id="ARBA00004496"/>
    </source>
</evidence>
<comment type="subcellular location">
    <subcellularLocation>
        <location evidence="4 14">Cytoplasm</location>
    </subcellularLocation>
</comment>
<dbReference type="GO" id="GO:0003723">
    <property type="term" value="F:RNA binding"/>
    <property type="evidence" value="ECO:0007669"/>
    <property type="project" value="UniProtKB-UniRule"/>
</dbReference>
<evidence type="ECO:0000256" key="1">
    <source>
        <dbReference type="ARBA" id="ARBA00000077"/>
    </source>
</evidence>
<evidence type="ECO:0000256" key="15">
    <source>
        <dbReference type="PROSITE-ProRule" id="PRU01319"/>
    </source>
</evidence>
<dbReference type="EMBL" id="JAAIUV010000002">
    <property type="protein sequence ID" value="NEX77671.1"/>
    <property type="molecule type" value="Genomic_DNA"/>
</dbReference>
<dbReference type="EC" id="3.1.26.4" evidence="6 14"/>
<evidence type="ECO:0000256" key="10">
    <source>
        <dbReference type="ARBA" id="ARBA00022723"/>
    </source>
</evidence>
<accession>A0A6B3TNB1</accession>
<organism evidence="18 19">
    <name type="scientific">Neobacillus thermocopriae</name>
    <dbReference type="NCBI Taxonomy" id="1215031"/>
    <lineage>
        <taxon>Bacteria</taxon>
        <taxon>Bacillati</taxon>
        <taxon>Bacillota</taxon>
        <taxon>Bacilli</taxon>
        <taxon>Bacillales</taxon>
        <taxon>Bacillaceae</taxon>
        <taxon>Neobacillus</taxon>
    </lineage>
</organism>
<proteinExistence type="inferred from homology"/>
<evidence type="ECO:0000256" key="8">
    <source>
        <dbReference type="ARBA" id="ARBA00022490"/>
    </source>
</evidence>
<evidence type="ECO:0000256" key="11">
    <source>
        <dbReference type="ARBA" id="ARBA00022759"/>
    </source>
</evidence>
<dbReference type="NCBIfam" id="NF000594">
    <property type="entry name" value="PRK00015.1-1"/>
    <property type="match status" value="1"/>
</dbReference>
<dbReference type="Gene3D" id="3.30.420.10">
    <property type="entry name" value="Ribonuclease H-like superfamily/Ribonuclease H"/>
    <property type="match status" value="1"/>
</dbReference>
<keyword evidence="12 14" id="KW-0378">Hydrolase</keyword>
<evidence type="ECO:0000256" key="14">
    <source>
        <dbReference type="HAMAP-Rule" id="MF_00052"/>
    </source>
</evidence>
<comment type="cofactor">
    <cofactor evidence="2">
        <name>Mg(2+)</name>
        <dbReference type="ChEBI" id="CHEBI:18420"/>
    </cofactor>
</comment>
<evidence type="ECO:0000256" key="3">
    <source>
        <dbReference type="ARBA" id="ARBA00004065"/>
    </source>
</evidence>
<sequence>MSKFSIAEIETKIRTIIDDHDPFILELEKDERKGVQALLAKWKKRRDYERNLEAKFFEMAEFERKYREQGFKYIAGVDEVGRGPIAGPVVAAAVILPDDFFLPGIDDSKKLSEKKRLEYDEIIRKEALAVSISMVHAQEIDAINIYEAAKKAMLSSIASLKQKPDVLLIDAMKLETPYISESIIKGDARSISIAAASIIAKTARDQLMKEYGASMPNYGFEKHMGYGTKEHLQALKQYGITPIHRKSFAPVKELVQTSVLK</sequence>
<evidence type="ECO:0000256" key="5">
    <source>
        <dbReference type="ARBA" id="ARBA00007383"/>
    </source>
</evidence>
<dbReference type="AlphaFoldDB" id="A0A6B3TNB1"/>
<evidence type="ECO:0000256" key="9">
    <source>
        <dbReference type="ARBA" id="ARBA00022722"/>
    </source>
</evidence>
<dbReference type="InterPro" id="IPR036397">
    <property type="entry name" value="RNaseH_sf"/>
</dbReference>
<feature type="binding site" evidence="14 15">
    <location>
        <position position="79"/>
    </location>
    <ligand>
        <name>a divalent metal cation</name>
        <dbReference type="ChEBI" id="CHEBI:60240"/>
    </ligand>
</feature>
<keyword evidence="11 14" id="KW-0255">Endonuclease</keyword>
<feature type="domain" description="RNase H type-2" evidence="17">
    <location>
        <begin position="72"/>
        <end position="260"/>
    </location>
</feature>
<dbReference type="PANTHER" id="PTHR10954:SF18">
    <property type="entry name" value="RIBONUCLEASE HII"/>
    <property type="match status" value="1"/>
</dbReference>
<dbReference type="CDD" id="cd07182">
    <property type="entry name" value="RNase_HII_bacteria_HII_like"/>
    <property type="match status" value="1"/>
</dbReference>
<feature type="binding site" evidence="14 15">
    <location>
        <position position="78"/>
    </location>
    <ligand>
        <name>a divalent metal cation</name>
        <dbReference type="ChEBI" id="CHEBI:60240"/>
    </ligand>
</feature>
<comment type="similarity">
    <text evidence="5 14 16">Belongs to the RNase HII family.</text>
</comment>
<feature type="binding site" evidence="14 15">
    <location>
        <position position="170"/>
    </location>
    <ligand>
        <name>a divalent metal cation</name>
        <dbReference type="ChEBI" id="CHEBI:60240"/>
    </ligand>
</feature>
<evidence type="ECO:0000256" key="16">
    <source>
        <dbReference type="RuleBase" id="RU003515"/>
    </source>
</evidence>
<comment type="cofactor">
    <cofactor evidence="14 15">
        <name>Mn(2+)</name>
        <dbReference type="ChEBI" id="CHEBI:29035"/>
    </cofactor>
    <cofactor evidence="14 15">
        <name>Mg(2+)</name>
        <dbReference type="ChEBI" id="CHEBI:18420"/>
    </cofactor>
    <text evidence="14 15">Manganese or magnesium. Binds 1 divalent metal ion per monomer in the absence of substrate. May bind a second metal ion after substrate binding.</text>
</comment>
<keyword evidence="8 14" id="KW-0963">Cytoplasm</keyword>
<reference evidence="18" key="1">
    <citation type="submission" date="2020-02" db="EMBL/GenBank/DDBJ databases">
        <title>Bacillus sedimentmangrovi sp. nov., isolated from sediment of the mangrove ecosystem.</title>
        <authorList>
            <person name="Liu G."/>
        </authorList>
    </citation>
    <scope>NUCLEOTIDE SEQUENCE [LARGE SCALE GENOMIC DNA]</scope>
    <source>
        <strain evidence="18">SgZ-7</strain>
    </source>
</reference>
<protein>
    <recommendedName>
        <fullName evidence="7 14">Ribonuclease HII</fullName>
        <shortName evidence="14">RNase HII</shortName>
        <ecNumber evidence="6 14">3.1.26.4</ecNumber>
    </recommendedName>
</protein>
<evidence type="ECO:0000256" key="2">
    <source>
        <dbReference type="ARBA" id="ARBA00001946"/>
    </source>
</evidence>